<keyword evidence="6" id="KW-0297">G-protein coupled receptor</keyword>
<evidence type="ECO:0000313" key="12">
    <source>
        <dbReference type="Proteomes" id="UP000189705"/>
    </source>
</evidence>
<keyword evidence="9" id="KW-0807">Transducer</keyword>
<dbReference type="GeneID" id="112551591"/>
<evidence type="ECO:0000256" key="4">
    <source>
        <dbReference type="ARBA" id="ARBA00022725"/>
    </source>
</evidence>
<feature type="transmembrane region" description="Helical" evidence="10">
    <location>
        <begin position="191"/>
        <end position="214"/>
    </location>
</feature>
<dbReference type="Gene3D" id="1.20.1070.10">
    <property type="entry name" value="Rhodopsin 7-helix transmembrane proteins"/>
    <property type="match status" value="1"/>
</dbReference>
<dbReference type="PROSITE" id="PS50262">
    <property type="entry name" value="G_PROTEIN_RECEP_F1_2"/>
    <property type="match status" value="1"/>
</dbReference>
<feature type="transmembrane region" description="Helical" evidence="10">
    <location>
        <begin position="23"/>
        <end position="46"/>
    </location>
</feature>
<evidence type="ECO:0000256" key="10">
    <source>
        <dbReference type="SAM" id="Phobius"/>
    </source>
</evidence>
<dbReference type="InterPro" id="IPR050516">
    <property type="entry name" value="Olfactory_GPCR"/>
</dbReference>
<evidence type="ECO:0000256" key="9">
    <source>
        <dbReference type="ARBA" id="ARBA00023224"/>
    </source>
</evidence>
<keyword evidence="4" id="KW-0716">Sensory transduction</keyword>
<gene>
    <name evidence="13" type="primary">LOC112551591</name>
</gene>
<keyword evidence="5 10" id="KW-1133">Transmembrane helix</keyword>
<feature type="transmembrane region" description="Helical" evidence="10">
    <location>
        <begin position="235"/>
        <end position="258"/>
    </location>
</feature>
<keyword evidence="7 10" id="KW-0472">Membrane</keyword>
<evidence type="ECO:0000256" key="3">
    <source>
        <dbReference type="ARBA" id="ARBA00022692"/>
    </source>
</evidence>
<evidence type="ECO:0000259" key="11">
    <source>
        <dbReference type="PROSITE" id="PS50262"/>
    </source>
</evidence>
<protein>
    <submittedName>
        <fullName evidence="13">Olfactory receptor 8S1-like</fullName>
    </submittedName>
</protein>
<dbReference type="KEGG" id="asn:112551591"/>
<evidence type="ECO:0000256" key="8">
    <source>
        <dbReference type="ARBA" id="ARBA00023170"/>
    </source>
</evidence>
<dbReference type="PANTHER" id="PTHR26452">
    <property type="entry name" value="OLFACTORY RECEPTOR"/>
    <property type="match status" value="1"/>
</dbReference>
<keyword evidence="3 10" id="KW-0812">Transmembrane</keyword>
<dbReference type="InParanoid" id="A0A3Q0HAE9"/>
<dbReference type="SUPFAM" id="SSF81321">
    <property type="entry name" value="Family A G protein-coupled receptor-like"/>
    <property type="match status" value="1"/>
</dbReference>
<keyword evidence="8" id="KW-0675">Receptor</keyword>
<organism evidence="12 13">
    <name type="scientific">Alligator sinensis</name>
    <name type="common">Chinese alligator</name>
    <dbReference type="NCBI Taxonomy" id="38654"/>
    <lineage>
        <taxon>Eukaryota</taxon>
        <taxon>Metazoa</taxon>
        <taxon>Chordata</taxon>
        <taxon>Craniata</taxon>
        <taxon>Vertebrata</taxon>
        <taxon>Euteleostomi</taxon>
        <taxon>Archelosauria</taxon>
        <taxon>Archosauria</taxon>
        <taxon>Crocodylia</taxon>
        <taxon>Alligatoridae</taxon>
        <taxon>Alligatorinae</taxon>
        <taxon>Alligator</taxon>
    </lineage>
</organism>
<dbReference type="RefSeq" id="XP_025069054.1">
    <property type="nucleotide sequence ID" value="XM_025213269.1"/>
</dbReference>
<evidence type="ECO:0000256" key="1">
    <source>
        <dbReference type="ARBA" id="ARBA00004651"/>
    </source>
</evidence>
<evidence type="ECO:0000256" key="6">
    <source>
        <dbReference type="ARBA" id="ARBA00023040"/>
    </source>
</evidence>
<feature type="domain" description="G-protein coupled receptors family 1 profile" evidence="11">
    <location>
        <begin position="39"/>
        <end position="284"/>
    </location>
</feature>
<comment type="subcellular location">
    <subcellularLocation>
        <location evidence="1">Cell membrane</location>
        <topology evidence="1">Multi-pass membrane protein</topology>
    </subcellularLocation>
</comment>
<reference evidence="13" key="1">
    <citation type="submission" date="2025-08" db="UniProtKB">
        <authorList>
            <consortium name="RefSeq"/>
        </authorList>
    </citation>
    <scope>IDENTIFICATION</scope>
</reference>
<feature type="transmembrane region" description="Helical" evidence="10">
    <location>
        <begin position="58"/>
        <end position="76"/>
    </location>
</feature>
<feature type="transmembrane region" description="Helical" evidence="10">
    <location>
        <begin position="96"/>
        <end position="118"/>
    </location>
</feature>
<dbReference type="AlphaFoldDB" id="A0A3Q0HAE9"/>
<dbReference type="Proteomes" id="UP000189705">
    <property type="component" value="Unplaced"/>
</dbReference>
<dbReference type="GO" id="GO:0004930">
    <property type="term" value="F:G protein-coupled receptor activity"/>
    <property type="evidence" value="ECO:0007669"/>
    <property type="project" value="UniProtKB-KW"/>
</dbReference>
<dbReference type="GO" id="GO:0004984">
    <property type="term" value="F:olfactory receptor activity"/>
    <property type="evidence" value="ECO:0007669"/>
    <property type="project" value="InterPro"/>
</dbReference>
<evidence type="ECO:0000256" key="2">
    <source>
        <dbReference type="ARBA" id="ARBA00022475"/>
    </source>
</evidence>
<dbReference type="PRINTS" id="PR00245">
    <property type="entry name" value="OLFACTORYR"/>
</dbReference>
<accession>A0A3Q0HAE9</accession>
<dbReference type="InterPro" id="IPR000276">
    <property type="entry name" value="GPCR_Rhodpsn"/>
</dbReference>
<dbReference type="GO" id="GO:0005886">
    <property type="term" value="C:plasma membrane"/>
    <property type="evidence" value="ECO:0007669"/>
    <property type="project" value="UniProtKB-SubCell"/>
</dbReference>
<dbReference type="InterPro" id="IPR000725">
    <property type="entry name" value="Olfact_rcpt"/>
</dbReference>
<dbReference type="PRINTS" id="PR00237">
    <property type="entry name" value="GPCRRHODOPSN"/>
</dbReference>
<evidence type="ECO:0000256" key="5">
    <source>
        <dbReference type="ARBA" id="ARBA00022989"/>
    </source>
</evidence>
<keyword evidence="4" id="KW-0552">Olfaction</keyword>
<dbReference type="Pfam" id="PF13853">
    <property type="entry name" value="7tm_4"/>
    <property type="match status" value="1"/>
</dbReference>
<keyword evidence="12" id="KW-1185">Reference proteome</keyword>
<dbReference type="InterPro" id="IPR017452">
    <property type="entry name" value="GPCR_Rhodpsn_7TM"/>
</dbReference>
<dbReference type="FunFam" id="1.20.1070.10:FF:000015">
    <property type="entry name" value="Olfactory receptor"/>
    <property type="match status" value="1"/>
</dbReference>
<sequence>MEIQTTVNEFIILGLSSDQHIQILLFCVFLVIYLIILVGNAVIMLVIRADSHLQTPMYFFLSHLSFIDIFYFSVTVPKMLVNFLATHKTISVNACFTQMFFILLSGGSEVSMLSVKAYDRYAAICNALHYAGTMNKRVCRQLVCLSWTIGLIDSLVNTVPVFKLHFCGPSEIRHFTHQLPLLLALSCTETLASTIVLLSSVLIIGFGIFFLTLVSYINIISTILRISSAEGRRKAFSTCSSHLIVVALLYVTAFAQYMNSSYVSSFVLDQVFLGGGFPQSRTVS</sequence>
<name>A0A3Q0HAE9_ALLSI</name>
<proteinExistence type="predicted"/>
<evidence type="ECO:0000256" key="7">
    <source>
        <dbReference type="ARBA" id="ARBA00023136"/>
    </source>
</evidence>
<evidence type="ECO:0000313" key="13">
    <source>
        <dbReference type="RefSeq" id="XP_025069054.1"/>
    </source>
</evidence>
<keyword evidence="2" id="KW-1003">Cell membrane</keyword>